<gene>
    <name evidence="2" type="ORF">EIY87_38820</name>
</gene>
<comment type="caution">
    <text evidence="2">The sequence shown here is derived from an EMBL/GenBank/DDBJ whole genome shotgun (WGS) entry which is preliminary data.</text>
</comment>
<protein>
    <submittedName>
        <fullName evidence="2">TIGR03086 family protein</fullName>
    </submittedName>
</protein>
<evidence type="ECO:0000313" key="2">
    <source>
        <dbReference type="EMBL" id="RSD10750.1"/>
    </source>
</evidence>
<dbReference type="Pfam" id="PF11716">
    <property type="entry name" value="MDMPI_N"/>
    <property type="match status" value="1"/>
</dbReference>
<dbReference type="OrthoDB" id="5185819at2"/>
<evidence type="ECO:0000259" key="1">
    <source>
        <dbReference type="Pfam" id="PF11716"/>
    </source>
</evidence>
<evidence type="ECO:0000313" key="3">
    <source>
        <dbReference type="Proteomes" id="UP000267081"/>
    </source>
</evidence>
<name>A0A3R9EKR7_9PSEU</name>
<proteinExistence type="predicted"/>
<sequence>MDLPTLLERAFRTTAGVAAAIEPAAWDGPSPCPRWSVRQVGNHMLGMVGLTTHVASGLTLDPAEAQPERLAQLAYTDRLGADPAAAIQAVGDRSVAVFAEPGTLERLTVGKGGADTPGSVHALMCINEVVTHGWDLASGGGVAYEPDAEVVATAREFALELVGPEARALGMFGPPVAVGADADVLTAHLGHTGRRSPWPGIRAVA</sequence>
<dbReference type="EMBL" id="RSEC01000060">
    <property type="protein sequence ID" value="RSD10750.1"/>
    <property type="molecule type" value="Genomic_DNA"/>
</dbReference>
<dbReference type="SUPFAM" id="SSF109854">
    <property type="entry name" value="DinB/YfiT-like putative metalloenzymes"/>
    <property type="match status" value="1"/>
</dbReference>
<dbReference type="InterPro" id="IPR017517">
    <property type="entry name" value="Maleyloyr_isom"/>
</dbReference>
<dbReference type="RefSeq" id="WP_125314893.1">
    <property type="nucleotide sequence ID" value="NZ_RSEC01000060.1"/>
</dbReference>
<dbReference type="NCBIfam" id="TIGR03083">
    <property type="entry name" value="maleylpyruvate isomerase family mycothiol-dependent enzyme"/>
    <property type="match status" value="1"/>
</dbReference>
<dbReference type="InterPro" id="IPR017520">
    <property type="entry name" value="CHP03086"/>
</dbReference>
<dbReference type="Proteomes" id="UP000267081">
    <property type="component" value="Unassembled WGS sequence"/>
</dbReference>
<keyword evidence="3" id="KW-1185">Reference proteome</keyword>
<reference evidence="2 3" key="1">
    <citation type="submission" date="2018-12" db="EMBL/GenBank/DDBJ databases">
        <title>Amycolatopsis eburnea sp. nov. actinomycete associate with arbuscular mycorrhiza fungal spore.</title>
        <authorList>
            <person name="Lumyong S."/>
            <person name="Chaiya L."/>
        </authorList>
    </citation>
    <scope>NUCLEOTIDE SEQUENCE [LARGE SCALE GENOMIC DNA]</scope>
    <source>
        <strain evidence="2 3">GLM-1</strain>
    </source>
</reference>
<dbReference type="InterPro" id="IPR034660">
    <property type="entry name" value="DinB/YfiT-like"/>
</dbReference>
<dbReference type="GO" id="GO:0046872">
    <property type="term" value="F:metal ion binding"/>
    <property type="evidence" value="ECO:0007669"/>
    <property type="project" value="InterPro"/>
</dbReference>
<dbReference type="Gene3D" id="1.20.120.450">
    <property type="entry name" value="dinb family like domain"/>
    <property type="match status" value="1"/>
</dbReference>
<dbReference type="NCBIfam" id="TIGR03086">
    <property type="entry name" value="TIGR03086 family metal-binding protein"/>
    <property type="match status" value="1"/>
</dbReference>
<organism evidence="2 3">
    <name type="scientific">Amycolatopsis eburnea</name>
    <dbReference type="NCBI Taxonomy" id="2267691"/>
    <lineage>
        <taxon>Bacteria</taxon>
        <taxon>Bacillati</taxon>
        <taxon>Actinomycetota</taxon>
        <taxon>Actinomycetes</taxon>
        <taxon>Pseudonocardiales</taxon>
        <taxon>Pseudonocardiaceae</taxon>
        <taxon>Amycolatopsis</taxon>
    </lineage>
</organism>
<dbReference type="InterPro" id="IPR024344">
    <property type="entry name" value="MDMPI_metal-binding"/>
</dbReference>
<accession>A0A3R9EKR7</accession>
<dbReference type="AlphaFoldDB" id="A0A3R9EKR7"/>
<feature type="domain" description="Mycothiol-dependent maleylpyruvate isomerase metal-binding" evidence="1">
    <location>
        <begin position="8"/>
        <end position="137"/>
    </location>
</feature>